<keyword evidence="1" id="KW-0732">Signal</keyword>
<organism evidence="2 3">
    <name type="scientific">Symbiopectobacterium purcellii</name>
    <dbReference type="NCBI Taxonomy" id="2871826"/>
    <lineage>
        <taxon>Bacteria</taxon>
        <taxon>Pseudomonadati</taxon>
        <taxon>Pseudomonadota</taxon>
        <taxon>Gammaproteobacteria</taxon>
        <taxon>Enterobacterales</taxon>
        <taxon>Enterobacteriaceae</taxon>
    </lineage>
</organism>
<sequence length="113" mass="11746">MQKRALLGIAVAVLLAGCSTSTELSSAGQSVKFTDKQPGSECRLVGQVTGAQSTWLTGHDEGNAQRDAANDLRNKAAALGGNVIYGATSSSESFWSSFAPLDSKLVGQVYHCP</sequence>
<dbReference type="EMBL" id="CP081864">
    <property type="protein sequence ID" value="QZN96769.1"/>
    <property type="molecule type" value="Genomic_DNA"/>
</dbReference>
<dbReference type="Proteomes" id="UP000825886">
    <property type="component" value="Chromosome"/>
</dbReference>
<evidence type="ECO:0000256" key="1">
    <source>
        <dbReference type="SAM" id="SignalP"/>
    </source>
</evidence>
<proteinExistence type="predicted"/>
<reference evidence="2 3" key="1">
    <citation type="submission" date="2021-08" db="EMBL/GenBank/DDBJ databases">
        <title>Culture and genomic analysis of Symbiopectobacterium purcellii sp. nov. gen. nov., isolated from the leafhopper Empoasca decipiens.</title>
        <authorList>
            <person name="Nadal-Jimenez P."/>
            <person name="Siozios S."/>
            <person name="Halliday N."/>
            <person name="Camara M."/>
            <person name="Hurst G.D.D."/>
        </authorList>
    </citation>
    <scope>NUCLEOTIDE SEQUENCE [LARGE SCALE GENOMIC DNA]</scope>
    <source>
        <strain evidence="2 3">SyEd1</strain>
    </source>
</reference>
<evidence type="ECO:0000313" key="2">
    <source>
        <dbReference type="EMBL" id="QZN96769.1"/>
    </source>
</evidence>
<name>A0ABX9ANK5_9ENTR</name>
<accession>A0ABX9ANK5</accession>
<gene>
    <name evidence="2" type="ORF">K6K13_04945</name>
</gene>
<dbReference type="PROSITE" id="PS51257">
    <property type="entry name" value="PROKAR_LIPOPROTEIN"/>
    <property type="match status" value="1"/>
</dbReference>
<keyword evidence="3" id="KW-1185">Reference proteome</keyword>
<feature type="signal peptide" evidence="1">
    <location>
        <begin position="1"/>
        <end position="21"/>
    </location>
</feature>
<dbReference type="RefSeq" id="WP_222159788.1">
    <property type="nucleotide sequence ID" value="NZ_CP081864.1"/>
</dbReference>
<dbReference type="InterPro" id="IPR025294">
    <property type="entry name" value="DUF4156"/>
</dbReference>
<feature type="chain" id="PRO_5045816596" evidence="1">
    <location>
        <begin position="22"/>
        <end position="113"/>
    </location>
</feature>
<evidence type="ECO:0000313" key="3">
    <source>
        <dbReference type="Proteomes" id="UP000825886"/>
    </source>
</evidence>
<dbReference type="Pfam" id="PF13698">
    <property type="entry name" value="DUF4156"/>
    <property type="match status" value="1"/>
</dbReference>
<protein>
    <submittedName>
        <fullName evidence="2">DUF4156 domain-containing protein</fullName>
    </submittedName>
</protein>